<feature type="non-terminal residue" evidence="1">
    <location>
        <position position="62"/>
    </location>
</feature>
<name>A0A0D0E1A2_9AGAM</name>
<reference evidence="2" key="2">
    <citation type="submission" date="2015-01" db="EMBL/GenBank/DDBJ databases">
        <title>Evolutionary Origins and Diversification of the Mycorrhizal Mutualists.</title>
        <authorList>
            <consortium name="DOE Joint Genome Institute"/>
            <consortium name="Mycorrhizal Genomics Consortium"/>
            <person name="Kohler A."/>
            <person name="Kuo A."/>
            <person name="Nagy L.G."/>
            <person name="Floudas D."/>
            <person name="Copeland A."/>
            <person name="Barry K.W."/>
            <person name="Cichocki N."/>
            <person name="Veneault-Fourrey C."/>
            <person name="LaButti K."/>
            <person name="Lindquist E.A."/>
            <person name="Lipzen A."/>
            <person name="Lundell T."/>
            <person name="Morin E."/>
            <person name="Murat C."/>
            <person name="Riley R."/>
            <person name="Ohm R."/>
            <person name="Sun H."/>
            <person name="Tunlid A."/>
            <person name="Henrissat B."/>
            <person name="Grigoriev I.V."/>
            <person name="Hibbett D.S."/>
            <person name="Martin F."/>
        </authorList>
    </citation>
    <scope>NUCLEOTIDE SEQUENCE [LARGE SCALE GENOMIC DNA]</scope>
    <source>
        <strain evidence="2">Ve08.2h10</strain>
    </source>
</reference>
<dbReference type="EMBL" id="KN825139">
    <property type="protein sequence ID" value="KIK93979.1"/>
    <property type="molecule type" value="Genomic_DNA"/>
</dbReference>
<gene>
    <name evidence="1" type="ORF">PAXRUDRAFT_58997</name>
</gene>
<proteinExistence type="predicted"/>
<keyword evidence="2" id="KW-1185">Reference proteome</keyword>
<dbReference type="Proteomes" id="UP000054538">
    <property type="component" value="Unassembled WGS sequence"/>
</dbReference>
<evidence type="ECO:0000313" key="1">
    <source>
        <dbReference type="EMBL" id="KIK93979.1"/>
    </source>
</evidence>
<dbReference type="OrthoDB" id="3022198at2759"/>
<dbReference type="AlphaFoldDB" id="A0A0D0E1A2"/>
<dbReference type="InParanoid" id="A0A0D0E1A2"/>
<reference evidence="1 2" key="1">
    <citation type="submission" date="2014-04" db="EMBL/GenBank/DDBJ databases">
        <authorList>
            <consortium name="DOE Joint Genome Institute"/>
            <person name="Kuo A."/>
            <person name="Kohler A."/>
            <person name="Jargeat P."/>
            <person name="Nagy L.G."/>
            <person name="Floudas D."/>
            <person name="Copeland A."/>
            <person name="Barry K.W."/>
            <person name="Cichocki N."/>
            <person name="Veneault-Fourrey C."/>
            <person name="LaButti K."/>
            <person name="Lindquist E.A."/>
            <person name="Lipzen A."/>
            <person name="Lundell T."/>
            <person name="Morin E."/>
            <person name="Murat C."/>
            <person name="Sun H."/>
            <person name="Tunlid A."/>
            <person name="Henrissat B."/>
            <person name="Grigoriev I.V."/>
            <person name="Hibbett D.S."/>
            <person name="Martin F."/>
            <person name="Nordberg H.P."/>
            <person name="Cantor M.N."/>
            <person name="Hua S.X."/>
        </authorList>
    </citation>
    <scope>NUCLEOTIDE SEQUENCE [LARGE SCALE GENOMIC DNA]</scope>
    <source>
        <strain evidence="1 2">Ve08.2h10</strain>
    </source>
</reference>
<organism evidence="1 2">
    <name type="scientific">Paxillus rubicundulus Ve08.2h10</name>
    <dbReference type="NCBI Taxonomy" id="930991"/>
    <lineage>
        <taxon>Eukaryota</taxon>
        <taxon>Fungi</taxon>
        <taxon>Dikarya</taxon>
        <taxon>Basidiomycota</taxon>
        <taxon>Agaricomycotina</taxon>
        <taxon>Agaricomycetes</taxon>
        <taxon>Agaricomycetidae</taxon>
        <taxon>Boletales</taxon>
        <taxon>Paxilineae</taxon>
        <taxon>Paxillaceae</taxon>
        <taxon>Paxillus</taxon>
    </lineage>
</organism>
<evidence type="ECO:0000313" key="2">
    <source>
        <dbReference type="Proteomes" id="UP000054538"/>
    </source>
</evidence>
<dbReference type="HOGENOM" id="CLU_2910400_0_0_1"/>
<protein>
    <submittedName>
        <fullName evidence="1">Uncharacterized protein</fullName>
    </submittedName>
</protein>
<sequence length="62" mass="6929">MPPHTSQEMREHMAHWHEQLGKSTPEISELASCSEQTVRNVLRLHGKYGAAPNPLSWPQGGP</sequence>
<accession>A0A0D0E1A2</accession>